<dbReference type="AlphaFoldDB" id="A0A699XQI4"/>
<comment type="caution">
    <text evidence="1">The sequence shown here is derived from an EMBL/GenBank/DDBJ whole genome shotgun (WGS) entry which is preliminary data.</text>
</comment>
<organism evidence="1">
    <name type="scientific">Tanacetum cinerariifolium</name>
    <name type="common">Dalmatian daisy</name>
    <name type="synonym">Chrysanthemum cinerariifolium</name>
    <dbReference type="NCBI Taxonomy" id="118510"/>
    <lineage>
        <taxon>Eukaryota</taxon>
        <taxon>Viridiplantae</taxon>
        <taxon>Streptophyta</taxon>
        <taxon>Embryophyta</taxon>
        <taxon>Tracheophyta</taxon>
        <taxon>Spermatophyta</taxon>
        <taxon>Magnoliopsida</taxon>
        <taxon>eudicotyledons</taxon>
        <taxon>Gunneridae</taxon>
        <taxon>Pentapetalae</taxon>
        <taxon>asterids</taxon>
        <taxon>campanulids</taxon>
        <taxon>Asterales</taxon>
        <taxon>Asteraceae</taxon>
        <taxon>Asteroideae</taxon>
        <taxon>Anthemideae</taxon>
        <taxon>Anthemidinae</taxon>
        <taxon>Tanacetum</taxon>
    </lineage>
</organism>
<gene>
    <name evidence="1" type="ORF">Tci_932519</name>
</gene>
<sequence>MRRFSSSVKCRLGMGSGSLGATAAMKAARLPYCAIISSAR</sequence>
<dbReference type="EMBL" id="BKCJ011879294">
    <property type="protein sequence ID" value="GFD60550.1"/>
    <property type="molecule type" value="Genomic_DNA"/>
</dbReference>
<name>A0A699XQI4_TANCI</name>
<evidence type="ECO:0000313" key="1">
    <source>
        <dbReference type="EMBL" id="GFD60550.1"/>
    </source>
</evidence>
<accession>A0A699XQI4</accession>
<proteinExistence type="predicted"/>
<reference evidence="1" key="1">
    <citation type="journal article" date="2019" name="Sci. Rep.">
        <title>Draft genome of Tanacetum cinerariifolium, the natural source of mosquito coil.</title>
        <authorList>
            <person name="Yamashiro T."/>
            <person name="Shiraishi A."/>
            <person name="Satake H."/>
            <person name="Nakayama K."/>
        </authorList>
    </citation>
    <scope>NUCLEOTIDE SEQUENCE</scope>
</reference>
<protein>
    <submittedName>
        <fullName evidence="1">Uncharacterized protein</fullName>
    </submittedName>
</protein>
<feature type="non-terminal residue" evidence="1">
    <location>
        <position position="40"/>
    </location>
</feature>